<reference evidence="4 5" key="1">
    <citation type="submission" date="2018-03" db="EMBL/GenBank/DDBJ databases">
        <title>Genomic Encyclopedia of Archaeal and Bacterial Type Strains, Phase II (KMG-II): from individual species to whole genera.</title>
        <authorList>
            <person name="Goeker M."/>
        </authorList>
    </citation>
    <scope>NUCLEOTIDE SEQUENCE [LARGE SCALE GENOMIC DNA]</scope>
    <source>
        <strain evidence="4 5">DSM 18107</strain>
    </source>
</reference>
<evidence type="ECO:0000259" key="2">
    <source>
        <dbReference type="Pfam" id="PF05598"/>
    </source>
</evidence>
<dbReference type="NCBIfam" id="NF033551">
    <property type="entry name" value="transpos_IS1182"/>
    <property type="match status" value="1"/>
</dbReference>
<feature type="coiled-coil region" evidence="1">
    <location>
        <begin position="169"/>
        <end position="256"/>
    </location>
</feature>
<dbReference type="RefSeq" id="WP_106606323.1">
    <property type="nucleotide sequence ID" value="NZ_PYGK01000045.1"/>
</dbReference>
<organism evidence="4 5">
    <name type="scientific">Chitinophaga ginsengisoli</name>
    <dbReference type="NCBI Taxonomy" id="363837"/>
    <lineage>
        <taxon>Bacteria</taxon>
        <taxon>Pseudomonadati</taxon>
        <taxon>Bacteroidota</taxon>
        <taxon>Chitinophagia</taxon>
        <taxon>Chitinophagales</taxon>
        <taxon>Chitinophagaceae</taxon>
        <taxon>Chitinophaga</taxon>
    </lineage>
</organism>
<feature type="domain" description="Transposase InsH N-terminal" evidence="2">
    <location>
        <begin position="24"/>
        <end position="114"/>
    </location>
</feature>
<sequence length="525" mass="60638">MAKIGTSRKFKSYSPQQGLLLPPSLDELIGEKHLVRVVNEVVEAMDLTDLMNLYLGGGATAYHPRMLLKVLLYAYSVKIYTGRKIAQALNQDIHFMWLSGMSHPDFRTINNFRSSKAKEVIEVLFKEMLEFLMAQSYIKMENYFCDGSTFRADANQHKMVWKKNAERYKATTEQKCNDLFKAIDQLNIEEDHQCGKDDLAETGASTAVTKEAIKAQIERLNKHLKKVTDKRAKRKAATLKKKLYEADSKIEKYESQIINAGKRSGYNRTDKDASAMKMKNKVEILPAYNVMAGSEQQFITGISVHQNTNDGICFKDHLEQVLPQQPFKPENIIADSIFGTEQNYELLAQHEIENYMKFPLYHKEQTRSFQKNAFLKENFPYDVLTDSYQCPAGNRLLFRHKHKQNHKRTGYQSVIKEYSCADCSGCPFYTQCCKATKQQYRSIQINEKLENYKQQARENLGTEKGGELKRQRGIEIETCFGDIKHNMGFRRFHLRGLEKVQTEINLVAIAHNIRKISIQRQRKAS</sequence>
<dbReference type="PANTHER" id="PTHR33408">
    <property type="entry name" value="TRANSPOSASE"/>
    <property type="match status" value="1"/>
</dbReference>
<accession>A0A2P8F797</accession>
<feature type="domain" description="Transposase DDE" evidence="3">
    <location>
        <begin position="390"/>
        <end position="516"/>
    </location>
</feature>
<gene>
    <name evidence="4" type="ORF">CLV42_1451</name>
</gene>
<protein>
    <submittedName>
        <fullName evidence="4">Transposase</fullName>
    </submittedName>
</protein>
<dbReference type="Proteomes" id="UP000240978">
    <property type="component" value="Unassembled WGS sequence"/>
</dbReference>
<dbReference type="InterPro" id="IPR025668">
    <property type="entry name" value="Tnp_DDE_dom"/>
</dbReference>
<dbReference type="PANTHER" id="PTHR33408:SF2">
    <property type="entry name" value="TRANSPOSASE DDE DOMAIN-CONTAINING PROTEIN"/>
    <property type="match status" value="1"/>
</dbReference>
<keyword evidence="1" id="KW-0175">Coiled coil</keyword>
<dbReference type="InterPro" id="IPR047629">
    <property type="entry name" value="IS1182_transpos"/>
</dbReference>
<dbReference type="OrthoDB" id="1121830at2"/>
<dbReference type="Pfam" id="PF05598">
    <property type="entry name" value="DUF772"/>
    <property type="match status" value="1"/>
</dbReference>
<keyword evidence="5" id="KW-1185">Reference proteome</keyword>
<proteinExistence type="predicted"/>
<dbReference type="InterPro" id="IPR008490">
    <property type="entry name" value="Transposase_InsH_N"/>
</dbReference>
<dbReference type="Pfam" id="PF13751">
    <property type="entry name" value="DDE_Tnp_1_6"/>
    <property type="match status" value="1"/>
</dbReference>
<dbReference type="AlphaFoldDB" id="A0A2P8F797"/>
<name>A0A2P8F797_9BACT</name>
<evidence type="ECO:0000256" key="1">
    <source>
        <dbReference type="SAM" id="Coils"/>
    </source>
</evidence>
<evidence type="ECO:0000313" key="5">
    <source>
        <dbReference type="Proteomes" id="UP000240978"/>
    </source>
</evidence>
<comment type="caution">
    <text evidence="4">The sequence shown here is derived from an EMBL/GenBank/DDBJ whole genome shotgun (WGS) entry which is preliminary data.</text>
</comment>
<dbReference type="EMBL" id="PYGK01000045">
    <property type="protein sequence ID" value="PSL17552.1"/>
    <property type="molecule type" value="Genomic_DNA"/>
</dbReference>
<evidence type="ECO:0000259" key="3">
    <source>
        <dbReference type="Pfam" id="PF13751"/>
    </source>
</evidence>
<evidence type="ECO:0000313" key="4">
    <source>
        <dbReference type="EMBL" id="PSL17552.1"/>
    </source>
</evidence>